<dbReference type="SMART" id="SM00244">
    <property type="entry name" value="PHB"/>
    <property type="match status" value="1"/>
</dbReference>
<dbReference type="SUPFAM" id="SSF117892">
    <property type="entry name" value="Band 7/SPFH domain"/>
    <property type="match status" value="1"/>
</dbReference>
<proteinExistence type="predicted"/>
<gene>
    <name evidence="2" type="ORF">AARE701A_LOCUS64</name>
</gene>
<dbReference type="InterPro" id="IPR036013">
    <property type="entry name" value="Band_7/SPFH_dom_sf"/>
</dbReference>
<dbReference type="PANTHER" id="PTHR43327">
    <property type="entry name" value="STOMATIN-LIKE PROTEIN 2, MITOCHONDRIAL"/>
    <property type="match status" value="1"/>
</dbReference>
<dbReference type="Pfam" id="PF01145">
    <property type="entry name" value="Band_7"/>
    <property type="match status" value="1"/>
</dbReference>
<dbReference type="InterPro" id="IPR001107">
    <property type="entry name" value="Band_7"/>
</dbReference>
<dbReference type="EMBL" id="LR999451">
    <property type="protein sequence ID" value="CAE5956280.1"/>
    <property type="molecule type" value="Genomic_DNA"/>
</dbReference>
<evidence type="ECO:0000259" key="1">
    <source>
        <dbReference type="SMART" id="SM00244"/>
    </source>
</evidence>
<dbReference type="PANTHER" id="PTHR43327:SF10">
    <property type="entry name" value="STOMATIN-LIKE PROTEIN 2, MITOCHONDRIAL"/>
    <property type="match status" value="1"/>
</dbReference>
<dbReference type="InterPro" id="IPR050710">
    <property type="entry name" value="Band7/mec-2_domain"/>
</dbReference>
<dbReference type="Gene3D" id="3.30.479.30">
    <property type="entry name" value="Band 7 domain"/>
    <property type="match status" value="1"/>
</dbReference>
<dbReference type="AlphaFoldDB" id="A0A8S1ZES4"/>
<keyword evidence="3" id="KW-1185">Reference proteome</keyword>
<name>A0A8S1ZES4_ARAAE</name>
<evidence type="ECO:0000313" key="3">
    <source>
        <dbReference type="Proteomes" id="UP000682877"/>
    </source>
</evidence>
<evidence type="ECO:0000313" key="2">
    <source>
        <dbReference type="EMBL" id="CAE5956280.1"/>
    </source>
</evidence>
<organism evidence="2 3">
    <name type="scientific">Arabidopsis arenosa</name>
    <name type="common">Sand rock-cress</name>
    <name type="synonym">Cardaminopsis arenosa</name>
    <dbReference type="NCBI Taxonomy" id="38785"/>
    <lineage>
        <taxon>Eukaryota</taxon>
        <taxon>Viridiplantae</taxon>
        <taxon>Streptophyta</taxon>
        <taxon>Embryophyta</taxon>
        <taxon>Tracheophyta</taxon>
        <taxon>Spermatophyta</taxon>
        <taxon>Magnoliopsida</taxon>
        <taxon>eudicotyledons</taxon>
        <taxon>Gunneridae</taxon>
        <taxon>Pentapetalae</taxon>
        <taxon>rosids</taxon>
        <taxon>malvids</taxon>
        <taxon>Brassicales</taxon>
        <taxon>Brassicaceae</taxon>
        <taxon>Camelineae</taxon>
        <taxon>Arabidopsis</taxon>
    </lineage>
</organism>
<protein>
    <recommendedName>
        <fullName evidence="1">Band 7 domain-containing protein</fullName>
    </recommendedName>
</protein>
<dbReference type="Proteomes" id="UP000682877">
    <property type="component" value="Chromosome 1"/>
</dbReference>
<accession>A0A8S1ZES4</accession>
<feature type="domain" description="Band 7" evidence="1">
    <location>
        <begin position="5"/>
        <end position="170"/>
    </location>
</feature>
<sequence length="198" mass="22185">MGNICGCFEIGEYTRGIEEKRGKFSRELKPGHHCVPWCFGYRIVGRVSMRVQCYNVSCISRTKDDVFVNVVASIHFQILDVADVNNAKKAFYVHSDPEQLIKAHAFNALKTNISINTFLELFQKKDDIADTVSQKLNQLISADFGYGHFKTIILDIAPEDHAKRIINIGNAAPKIASALPEATTEELIEVLLAKESKE</sequence>
<reference evidence="2" key="1">
    <citation type="submission" date="2021-01" db="EMBL/GenBank/DDBJ databases">
        <authorList>
            <person name="Bezrukov I."/>
        </authorList>
    </citation>
    <scope>NUCLEOTIDE SEQUENCE</scope>
</reference>